<dbReference type="EMBL" id="FLRD01000021">
    <property type="protein sequence ID" value="SBT31538.1"/>
    <property type="molecule type" value="Genomic_DNA"/>
</dbReference>
<dbReference type="Proteomes" id="UP000078555">
    <property type="component" value="Unassembled WGS sequence"/>
</dbReference>
<proteinExistence type="predicted"/>
<name>A0A1A8YJ25_PLAOA</name>
<sequence length="70" mass="7968">MRNLYVRSRSLALFENTRDPSAICKMNTCKLVEGPAPTRAIGFREKGLSYAKRGIPFFFSILTRPFDTPI</sequence>
<dbReference type="EMBL" id="FLRE01000029">
    <property type="protein sequence ID" value="SBT32109.1"/>
    <property type="molecule type" value="Genomic_DNA"/>
</dbReference>
<evidence type="ECO:0000313" key="4">
    <source>
        <dbReference type="Proteomes" id="UP000078555"/>
    </source>
</evidence>
<dbReference type="AlphaFoldDB" id="A0A1A8YJ25"/>
<accession>A0A1A8YJ25</accession>
<evidence type="ECO:0000313" key="1">
    <source>
        <dbReference type="EMBL" id="SBT31538.1"/>
    </source>
</evidence>
<reference evidence="3" key="1">
    <citation type="submission" date="2016-05" db="EMBL/GenBank/DDBJ databases">
        <authorList>
            <person name="Naeem Raeece"/>
        </authorList>
    </citation>
    <scope>NUCLEOTIDE SEQUENCE [LARGE SCALE GENOMIC DNA]</scope>
</reference>
<reference evidence="4" key="3">
    <citation type="submission" date="2016-05" db="EMBL/GenBank/DDBJ databases">
        <authorList>
            <person name="Naeem R."/>
        </authorList>
    </citation>
    <scope>NUCLEOTIDE SEQUENCE [LARGE SCALE GENOMIC DNA]</scope>
</reference>
<protein>
    <submittedName>
        <fullName evidence="1">Uncharacterized protein</fullName>
    </submittedName>
</protein>
<evidence type="ECO:0000313" key="3">
    <source>
        <dbReference type="Proteomes" id="UP000078550"/>
    </source>
</evidence>
<gene>
    <name evidence="1" type="ORF">POVWA1_007660</name>
    <name evidence="2" type="ORF">POVWA2_007830</name>
</gene>
<keyword evidence="4" id="KW-1185">Reference proteome</keyword>
<reference evidence="1" key="2">
    <citation type="submission" date="2016-05" db="EMBL/GenBank/DDBJ databases">
        <authorList>
            <person name="Lavstsen T."/>
            <person name="Jespersen J.S."/>
        </authorList>
    </citation>
    <scope>NUCLEOTIDE SEQUENCE [LARGE SCALE GENOMIC DNA]</scope>
</reference>
<dbReference type="Proteomes" id="UP000078550">
    <property type="component" value="Unassembled WGS sequence"/>
</dbReference>
<evidence type="ECO:0000313" key="2">
    <source>
        <dbReference type="EMBL" id="SBT32109.1"/>
    </source>
</evidence>
<organism evidence="1 4">
    <name type="scientific">Plasmodium ovale wallikeri</name>
    <dbReference type="NCBI Taxonomy" id="864142"/>
    <lineage>
        <taxon>Eukaryota</taxon>
        <taxon>Sar</taxon>
        <taxon>Alveolata</taxon>
        <taxon>Apicomplexa</taxon>
        <taxon>Aconoidasida</taxon>
        <taxon>Haemosporida</taxon>
        <taxon>Plasmodiidae</taxon>
        <taxon>Plasmodium</taxon>
        <taxon>Plasmodium (Plasmodium)</taxon>
    </lineage>
</organism>